<dbReference type="InParanoid" id="Q7REM2"/>
<feature type="region of interest" description="Disordered" evidence="1">
    <location>
        <begin position="1"/>
        <end position="26"/>
    </location>
</feature>
<name>Q7REM2_PLAYO</name>
<reference evidence="2 3" key="1">
    <citation type="journal article" date="2002" name="Nature">
        <title>Genome sequence and comparative analysis of the model rodent malaria parasite Plasmodium yoelii yoelii.</title>
        <authorList>
            <person name="Carlton J.M."/>
            <person name="Angiuoli S.V."/>
            <person name="Suh B.B."/>
            <person name="Kooij T.W."/>
            <person name="Pertea M."/>
            <person name="Silva J.C."/>
            <person name="Ermolaeva M.D."/>
            <person name="Allen J.E."/>
            <person name="Selengut J.D."/>
            <person name="Koo H.L."/>
            <person name="Peterson J.D."/>
            <person name="Pop M."/>
            <person name="Kosack D.S."/>
            <person name="Shumway M.F."/>
            <person name="Bidwell S.L."/>
            <person name="Shallom S.J."/>
            <person name="van Aken S.E."/>
            <person name="Riedmuller S.B."/>
            <person name="Feldblyum T.V."/>
            <person name="Cho J.K."/>
            <person name="Quackenbush J."/>
            <person name="Sedegah M."/>
            <person name="Shoaibi A."/>
            <person name="Cummings L.M."/>
            <person name="Florens L."/>
            <person name="Yates J.R."/>
            <person name="Raine J.D."/>
            <person name="Sinden R.E."/>
            <person name="Harris M.A."/>
            <person name="Cunningham D.A."/>
            <person name="Preiser P.R."/>
            <person name="Bergman L.W."/>
            <person name="Vaidya A.B."/>
            <person name="van Lin L.H."/>
            <person name="Janse C.J."/>
            <person name="Waters A.P."/>
            <person name="Smith H.O."/>
            <person name="White O.R."/>
            <person name="Salzberg S.L."/>
            <person name="Venter J.C."/>
            <person name="Fraser C.M."/>
            <person name="Hoffman S.L."/>
            <person name="Gardner M.J."/>
            <person name="Carucci D.J."/>
        </authorList>
    </citation>
    <scope>NUCLEOTIDE SEQUENCE [LARGE SCALE GENOMIC DNA]</scope>
    <source>
        <strain evidence="2 3">17XNL</strain>
    </source>
</reference>
<dbReference type="EMBL" id="AABL01001578">
    <property type="protein sequence ID" value="EAA17006.1"/>
    <property type="molecule type" value="Genomic_DNA"/>
</dbReference>
<evidence type="ECO:0000313" key="2">
    <source>
        <dbReference type="EMBL" id="EAA17006.1"/>
    </source>
</evidence>
<proteinExistence type="predicted"/>
<gene>
    <name evidence="2" type="ORF">PY05042</name>
</gene>
<dbReference type="Proteomes" id="UP000008553">
    <property type="component" value="Unassembled WGS sequence"/>
</dbReference>
<evidence type="ECO:0000313" key="3">
    <source>
        <dbReference type="Proteomes" id="UP000008553"/>
    </source>
</evidence>
<dbReference type="PaxDb" id="73239-Q7REM2"/>
<evidence type="ECO:0000256" key="1">
    <source>
        <dbReference type="SAM" id="MobiDB-lite"/>
    </source>
</evidence>
<dbReference type="AlphaFoldDB" id="Q7REM2"/>
<comment type="caution">
    <text evidence="2">The sequence shown here is derived from an EMBL/GenBank/DDBJ whole genome shotgun (WGS) entry which is preliminary data.</text>
</comment>
<accession>Q7REM2</accession>
<organism evidence="2 3">
    <name type="scientific">Plasmodium yoelii yoelii</name>
    <dbReference type="NCBI Taxonomy" id="73239"/>
    <lineage>
        <taxon>Eukaryota</taxon>
        <taxon>Sar</taxon>
        <taxon>Alveolata</taxon>
        <taxon>Apicomplexa</taxon>
        <taxon>Aconoidasida</taxon>
        <taxon>Haemosporida</taxon>
        <taxon>Plasmodiidae</taxon>
        <taxon>Plasmodium</taxon>
        <taxon>Plasmodium (Vinckeia)</taxon>
    </lineage>
</organism>
<keyword evidence="3" id="KW-1185">Reference proteome</keyword>
<protein>
    <submittedName>
        <fullName evidence="2">Uncharacterized protein</fullName>
    </submittedName>
</protein>
<sequence length="26" mass="2860">MNNKTLAIEPAPGEDAAPELTYHYLT</sequence>